<organism evidence="1 2">
    <name type="scientific">Nostocoides veronense</name>
    <dbReference type="NCBI Taxonomy" id="330836"/>
    <lineage>
        <taxon>Bacteria</taxon>
        <taxon>Bacillati</taxon>
        <taxon>Actinomycetota</taxon>
        <taxon>Actinomycetes</taxon>
        <taxon>Micrococcales</taxon>
        <taxon>Intrasporangiaceae</taxon>
        <taxon>Nostocoides</taxon>
    </lineage>
</organism>
<dbReference type="Gene3D" id="3.30.70.1210">
    <property type="entry name" value="Crispr-associated protein, domain 2"/>
    <property type="match status" value="1"/>
</dbReference>
<dbReference type="EMBL" id="BAAAPO010000026">
    <property type="protein sequence ID" value="GAA1793334.1"/>
    <property type="molecule type" value="Genomic_DNA"/>
</dbReference>
<dbReference type="Gene3D" id="3.30.70.1200">
    <property type="entry name" value="Crispr-associated protein, domain 1"/>
    <property type="match status" value="1"/>
</dbReference>
<protein>
    <submittedName>
        <fullName evidence="1">Type I-E CRISPR-associated protein Cas6/Cse3/CasE</fullName>
    </submittedName>
</protein>
<accession>A0ABP4XW66</accession>
<dbReference type="RefSeq" id="WP_425564370.1">
    <property type="nucleotide sequence ID" value="NZ_BAAAPO010000026.1"/>
</dbReference>
<dbReference type="SUPFAM" id="SSF117987">
    <property type="entry name" value="CRISPR-associated protein"/>
    <property type="match status" value="2"/>
</dbReference>
<keyword evidence="2" id="KW-1185">Reference proteome</keyword>
<evidence type="ECO:0000313" key="1">
    <source>
        <dbReference type="EMBL" id="GAA1793334.1"/>
    </source>
</evidence>
<name>A0ABP4XW66_9MICO</name>
<gene>
    <name evidence="1" type="primary">cas6e</name>
    <name evidence="1" type="ORF">GCM10009811_17610</name>
</gene>
<dbReference type="NCBIfam" id="TIGR01907">
    <property type="entry name" value="casE_Cse3"/>
    <property type="match status" value="1"/>
</dbReference>
<evidence type="ECO:0000313" key="2">
    <source>
        <dbReference type="Proteomes" id="UP001499938"/>
    </source>
</evidence>
<dbReference type="InterPro" id="IPR010179">
    <property type="entry name" value="CRISPR-assoc_prot_Cse3"/>
</dbReference>
<sequence>MYLSRLRLNPTRRDARRLVGSPQAMHAAVMGSHHPESSSNPAGRVLWRLDNYASHDLQLYVVSPSRPDFTGLLEQAGWPTQISWDTTNYAAFLANIDDGQSWSYRLTANPVRVLARDSASVTGRGKVSPHLTVGQQQAWLAKHSHTWGFSLPADDNFGVETEVRERHTTSFGRREPSDAGRRASVSLTRATFKGVLTVTDPDALRSALARGMGRAKAYGCGLMTLAPPPR</sequence>
<dbReference type="SMART" id="SM01101">
    <property type="entry name" value="CRISPR_assoc"/>
    <property type="match status" value="1"/>
</dbReference>
<reference evidence="2" key="1">
    <citation type="journal article" date="2019" name="Int. J. Syst. Evol. Microbiol.">
        <title>The Global Catalogue of Microorganisms (GCM) 10K type strain sequencing project: providing services to taxonomists for standard genome sequencing and annotation.</title>
        <authorList>
            <consortium name="The Broad Institute Genomics Platform"/>
            <consortium name="The Broad Institute Genome Sequencing Center for Infectious Disease"/>
            <person name="Wu L."/>
            <person name="Ma J."/>
        </authorList>
    </citation>
    <scope>NUCLEOTIDE SEQUENCE [LARGE SCALE GENOMIC DNA]</scope>
    <source>
        <strain evidence="2">JCM 15592</strain>
    </source>
</reference>
<dbReference type="Pfam" id="PF08798">
    <property type="entry name" value="CRISPR_assoc"/>
    <property type="match status" value="1"/>
</dbReference>
<dbReference type="Proteomes" id="UP001499938">
    <property type="component" value="Unassembled WGS sequence"/>
</dbReference>
<proteinExistence type="predicted"/>
<comment type="caution">
    <text evidence="1">The sequence shown here is derived from an EMBL/GenBank/DDBJ whole genome shotgun (WGS) entry which is preliminary data.</text>
</comment>
<dbReference type="CDD" id="cd09727">
    <property type="entry name" value="Cas6_I-E"/>
    <property type="match status" value="1"/>
</dbReference>